<dbReference type="Gene3D" id="1.10.150.130">
    <property type="match status" value="1"/>
</dbReference>
<gene>
    <name evidence="5" type="ORF">ERS450000_02597</name>
</gene>
<keyword evidence="3" id="KW-0233">DNA recombination</keyword>
<organism evidence="5 6">
    <name type="scientific">Nocardia farcinica</name>
    <dbReference type="NCBI Taxonomy" id="37329"/>
    <lineage>
        <taxon>Bacteria</taxon>
        <taxon>Bacillati</taxon>
        <taxon>Actinomycetota</taxon>
        <taxon>Actinomycetes</taxon>
        <taxon>Mycobacteriales</taxon>
        <taxon>Nocardiaceae</taxon>
        <taxon>Nocardia</taxon>
    </lineage>
</organism>
<evidence type="ECO:0000256" key="2">
    <source>
        <dbReference type="ARBA" id="ARBA00023125"/>
    </source>
</evidence>
<dbReference type="SUPFAM" id="SSF56349">
    <property type="entry name" value="DNA breaking-rejoining enzymes"/>
    <property type="match status" value="1"/>
</dbReference>
<dbReference type="InterPro" id="IPR010998">
    <property type="entry name" value="Integrase_recombinase_N"/>
</dbReference>
<dbReference type="GO" id="GO:0006310">
    <property type="term" value="P:DNA recombination"/>
    <property type="evidence" value="ECO:0007669"/>
    <property type="project" value="UniProtKB-KW"/>
</dbReference>
<feature type="domain" description="Tyr recombinase" evidence="4">
    <location>
        <begin position="185"/>
        <end position="394"/>
    </location>
</feature>
<dbReference type="InterPro" id="IPR011010">
    <property type="entry name" value="DNA_brk_join_enz"/>
</dbReference>
<dbReference type="Proteomes" id="UP000057820">
    <property type="component" value="Chromosome 1"/>
</dbReference>
<dbReference type="PROSITE" id="PS51898">
    <property type="entry name" value="TYR_RECOMBINASE"/>
    <property type="match status" value="1"/>
</dbReference>
<dbReference type="GO" id="GO:0015074">
    <property type="term" value="P:DNA integration"/>
    <property type="evidence" value="ECO:0007669"/>
    <property type="project" value="InterPro"/>
</dbReference>
<dbReference type="EMBL" id="LN868938">
    <property type="protein sequence ID" value="CRY77796.1"/>
    <property type="molecule type" value="Genomic_DNA"/>
</dbReference>
<evidence type="ECO:0000256" key="1">
    <source>
        <dbReference type="ARBA" id="ARBA00008857"/>
    </source>
</evidence>
<protein>
    <submittedName>
        <fullName evidence="5">Site-specific tyrosine recombinase XerC</fullName>
    </submittedName>
</protein>
<dbReference type="PANTHER" id="PTHR30349:SF64">
    <property type="entry name" value="PROPHAGE INTEGRASE INTD-RELATED"/>
    <property type="match status" value="1"/>
</dbReference>
<dbReference type="RefSeq" id="WP_060592732.1">
    <property type="nucleotide sequence ID" value="NZ_JARWNM010000045.1"/>
</dbReference>
<evidence type="ECO:0000313" key="6">
    <source>
        <dbReference type="Proteomes" id="UP000057820"/>
    </source>
</evidence>
<evidence type="ECO:0000259" key="4">
    <source>
        <dbReference type="PROSITE" id="PS51898"/>
    </source>
</evidence>
<dbReference type="Gene3D" id="1.10.443.10">
    <property type="entry name" value="Intergrase catalytic core"/>
    <property type="match status" value="1"/>
</dbReference>
<dbReference type="PANTHER" id="PTHR30349">
    <property type="entry name" value="PHAGE INTEGRASE-RELATED"/>
    <property type="match status" value="1"/>
</dbReference>
<keyword evidence="2" id="KW-0238">DNA-binding</keyword>
<dbReference type="AlphaFoldDB" id="A0A0H5P5G9"/>
<dbReference type="CDD" id="cd01189">
    <property type="entry name" value="INT_ICEBs1_C_like"/>
    <property type="match status" value="1"/>
</dbReference>
<proteinExistence type="inferred from homology"/>
<dbReference type="InterPro" id="IPR002104">
    <property type="entry name" value="Integrase_catalytic"/>
</dbReference>
<sequence>MTRGRPPLRIGKHGKVSRTKVSDGVWLARCRFRDDDGVVRIVERRTPAGADDRYGALAERELMAAIEERRTPTENDIDANTSVSALCRTHLQRLEEDGRSTATLDTYRFALGKLDNKIGGLRVGEVDSGRIDKALRAMRRDHGATMARQAKTILRGALQLAVLDGPLDRNPVSDVSRIESKTPPKGAPAVTPEQLVQLLHGIRNSTEPFDDGRTLAEYCREVDLADPLTMFIGTGLRRSELLALRWVDIDDKARVAHVCGKVVRVKGVGLVRVEATKTAAGFRTIPLPKFVVAMLTRRSTEPHPSADGVIFPSSAGTLRDPNNMGKQWRKVRERFGLPEVTSHSFRKAVATLIDDASLSARVGADHLGHRHVSMTQDRYFGRGRQHPEVAAVLDLTLAVSDE</sequence>
<dbReference type="InterPro" id="IPR013762">
    <property type="entry name" value="Integrase-like_cat_sf"/>
</dbReference>
<comment type="similarity">
    <text evidence="1">Belongs to the 'phage' integrase family.</text>
</comment>
<dbReference type="GO" id="GO:0003677">
    <property type="term" value="F:DNA binding"/>
    <property type="evidence" value="ECO:0007669"/>
    <property type="project" value="UniProtKB-KW"/>
</dbReference>
<evidence type="ECO:0000313" key="5">
    <source>
        <dbReference type="EMBL" id="CRY77796.1"/>
    </source>
</evidence>
<evidence type="ECO:0000256" key="3">
    <source>
        <dbReference type="ARBA" id="ARBA00023172"/>
    </source>
</evidence>
<name>A0A0H5P5G9_NOCFR</name>
<accession>A0A0H5P5G9</accession>
<dbReference type="InterPro" id="IPR050090">
    <property type="entry name" value="Tyrosine_recombinase_XerCD"/>
</dbReference>
<reference evidence="6" key="1">
    <citation type="submission" date="2015-03" db="EMBL/GenBank/DDBJ databases">
        <authorList>
            <consortium name="Pathogen Informatics"/>
        </authorList>
    </citation>
    <scope>NUCLEOTIDE SEQUENCE [LARGE SCALE GENOMIC DNA]</scope>
    <source>
        <strain evidence="6">NCTC11134</strain>
    </source>
</reference>
<dbReference type="KEGG" id="nfr:ERS450000_02597"/>
<dbReference type="Pfam" id="PF00589">
    <property type="entry name" value="Phage_integrase"/>
    <property type="match status" value="1"/>
</dbReference>